<reference evidence="1" key="1">
    <citation type="submission" date="2019-08" db="EMBL/GenBank/DDBJ databases">
        <authorList>
            <person name="Kucharzyk K."/>
            <person name="Murdoch R.W."/>
            <person name="Higgins S."/>
            <person name="Loffler F."/>
        </authorList>
    </citation>
    <scope>NUCLEOTIDE SEQUENCE</scope>
</reference>
<evidence type="ECO:0000313" key="1">
    <source>
        <dbReference type="EMBL" id="MPM35426.1"/>
    </source>
</evidence>
<proteinExistence type="predicted"/>
<dbReference type="AlphaFoldDB" id="A0A644Z3J8"/>
<protein>
    <submittedName>
        <fullName evidence="1">Uncharacterized protein</fullName>
    </submittedName>
</protein>
<name>A0A644Z3J8_9ZZZZ</name>
<organism evidence="1">
    <name type="scientific">bioreactor metagenome</name>
    <dbReference type="NCBI Taxonomy" id="1076179"/>
    <lineage>
        <taxon>unclassified sequences</taxon>
        <taxon>metagenomes</taxon>
        <taxon>ecological metagenomes</taxon>
    </lineage>
</organism>
<dbReference type="EMBL" id="VSSQ01007282">
    <property type="protein sequence ID" value="MPM35426.1"/>
    <property type="molecule type" value="Genomic_DNA"/>
</dbReference>
<sequence>MLPDLNRALAGQNVGISIGHPSVAHNPPNVVPTQNIVADRLNENTKIRLAERFVKVNLRNRRDVAAMISVGHIRI</sequence>
<comment type="caution">
    <text evidence="1">The sequence shown here is derived from an EMBL/GenBank/DDBJ whole genome shotgun (WGS) entry which is preliminary data.</text>
</comment>
<gene>
    <name evidence="1" type="ORF">SDC9_82018</name>
</gene>
<accession>A0A644Z3J8</accession>